<evidence type="ECO:0000313" key="2">
    <source>
        <dbReference type="EMBL" id="BBM83108.1"/>
    </source>
</evidence>
<gene>
    <name evidence="2" type="ORF">UABAM_01459</name>
</gene>
<dbReference type="GO" id="GO:0008195">
    <property type="term" value="F:phosphatidate phosphatase activity"/>
    <property type="evidence" value="ECO:0007669"/>
    <property type="project" value="InterPro"/>
</dbReference>
<protein>
    <submittedName>
        <fullName evidence="2">Phosphatase</fullName>
    </submittedName>
</protein>
<evidence type="ECO:0000313" key="3">
    <source>
        <dbReference type="Proteomes" id="UP000326354"/>
    </source>
</evidence>
<reference evidence="2 3" key="1">
    <citation type="submission" date="2019-08" db="EMBL/GenBank/DDBJ databases">
        <title>Complete genome sequence of Candidatus Uab amorphum.</title>
        <authorList>
            <person name="Shiratori T."/>
            <person name="Suzuki S."/>
            <person name="Kakizawa Y."/>
            <person name="Ishida K."/>
        </authorList>
    </citation>
    <scope>NUCLEOTIDE SEQUENCE [LARGE SCALE GENOMIC DNA]</scope>
    <source>
        <strain evidence="2 3">SRT547</strain>
    </source>
</reference>
<dbReference type="InterPro" id="IPR052935">
    <property type="entry name" value="Mg2+_PAP"/>
</dbReference>
<dbReference type="AlphaFoldDB" id="A0A5S9F253"/>
<proteinExistence type="predicted"/>
<keyword evidence="3" id="KW-1185">Reference proteome</keyword>
<dbReference type="RefSeq" id="WP_151967324.1">
    <property type="nucleotide sequence ID" value="NZ_AP019860.1"/>
</dbReference>
<evidence type="ECO:0000259" key="1">
    <source>
        <dbReference type="Pfam" id="PF09949"/>
    </source>
</evidence>
<dbReference type="PANTHER" id="PTHR28208:SF1">
    <property type="entry name" value="FILAMENT ORGANIZATION PROTEIN APP1-LIKE, PUTATIVE (AFU_ORTHOLOGUE AFUA_1G06650)-RELATED"/>
    <property type="match status" value="1"/>
</dbReference>
<feature type="domain" description="Phosphatidate phosphatase APP1 catalytic" evidence="1">
    <location>
        <begin position="166"/>
        <end position="316"/>
    </location>
</feature>
<organism evidence="2 3">
    <name type="scientific">Uabimicrobium amorphum</name>
    <dbReference type="NCBI Taxonomy" id="2596890"/>
    <lineage>
        <taxon>Bacteria</taxon>
        <taxon>Pseudomonadati</taxon>
        <taxon>Planctomycetota</taxon>
        <taxon>Candidatus Uabimicrobiia</taxon>
        <taxon>Candidatus Uabimicrobiales</taxon>
        <taxon>Candidatus Uabimicrobiaceae</taxon>
        <taxon>Candidatus Uabimicrobium</taxon>
    </lineage>
</organism>
<name>A0A5S9F253_UABAM</name>
<accession>A0A5S9F253</accession>
<dbReference type="OrthoDB" id="9789875at2"/>
<sequence>MKYIWYSIIATLILGFSFLFVSGYINKDETVTFFPTYGYYEDDELVVDIHGWIYELEERSIFRNMFIKTIQLSDKETRNNPLFKKRMRYFLADNEGGKKIPIQIAGSVLTLPKSHANGHFSLSTKFKKNQVQEYIKSGILPYHVSEQKSDDRKFSGEIHIVDKEGVSVISDIDDTIKISNVLNKKELVRNTLLRPFKAVKNMPEVYQKWKKLGANFHYVSGSPWQLYPDLQQFFIDSKYPFGSFHLKKFRIKDSSIVKFLKSDQFKYKSAIIEKIIDRFPKRRYVLVGDTGEMDATVYAHIAKKYPKQIIAICVRDVQKADDSLENYKKLFAKIDSTIKWMVFSDAKELESIQLK</sequence>
<dbReference type="KEGG" id="uam:UABAM_01459"/>
<dbReference type="Pfam" id="PF09949">
    <property type="entry name" value="APP1_cat"/>
    <property type="match status" value="1"/>
</dbReference>
<dbReference type="PANTHER" id="PTHR28208">
    <property type="entry name" value="PHOSPHATIDATE PHOSPHATASE APP1"/>
    <property type="match status" value="1"/>
</dbReference>
<dbReference type="Proteomes" id="UP000326354">
    <property type="component" value="Chromosome"/>
</dbReference>
<dbReference type="InterPro" id="IPR019236">
    <property type="entry name" value="APP1_cat"/>
</dbReference>
<dbReference type="EMBL" id="AP019860">
    <property type="protein sequence ID" value="BBM83108.1"/>
    <property type="molecule type" value="Genomic_DNA"/>
</dbReference>